<name>A0A0K1QC95_9BACT</name>
<proteinExistence type="predicted"/>
<reference evidence="2 3" key="1">
    <citation type="submission" date="2015-08" db="EMBL/GenBank/DDBJ databases">
        <authorList>
            <person name="Babu N.S."/>
            <person name="Beckwith C.J."/>
            <person name="Beseler K.G."/>
            <person name="Brison A."/>
            <person name="Carone J.V."/>
            <person name="Caskin T.P."/>
            <person name="Diamond M."/>
            <person name="Durham M.E."/>
            <person name="Foxe J.M."/>
            <person name="Go M."/>
            <person name="Henderson B.A."/>
            <person name="Jones I.B."/>
            <person name="McGettigan J.A."/>
            <person name="Micheletti S.J."/>
            <person name="Nasrallah M.E."/>
            <person name="Ortiz D."/>
            <person name="Piller C.R."/>
            <person name="Privatt S.R."/>
            <person name="Schneider S.L."/>
            <person name="Sharp S."/>
            <person name="Smith T.C."/>
            <person name="Stanton J.D."/>
            <person name="Ullery H.E."/>
            <person name="Wilson R.J."/>
            <person name="Serrano M.G."/>
            <person name="Buck G."/>
            <person name="Lee V."/>
            <person name="Wang Y."/>
            <person name="Carvalho R."/>
            <person name="Voegtly L."/>
            <person name="Shi R."/>
            <person name="Duckworth R."/>
            <person name="Johnson A."/>
            <person name="Loviza R."/>
            <person name="Walstead R."/>
            <person name="Shah Z."/>
            <person name="Kiflezghi M."/>
            <person name="Wade K."/>
            <person name="Ball S.L."/>
            <person name="Bradley K.W."/>
            <person name="Asai D.J."/>
            <person name="Bowman C.A."/>
            <person name="Russell D.A."/>
            <person name="Pope W.H."/>
            <person name="Jacobs-Sera D."/>
            <person name="Hendrix R.W."/>
            <person name="Hatfull G.F."/>
        </authorList>
    </citation>
    <scope>NUCLEOTIDE SEQUENCE [LARGE SCALE GENOMIC DNA]</scope>
    <source>
        <strain evidence="2 3">DSM 27648</strain>
    </source>
</reference>
<dbReference type="AlphaFoldDB" id="A0A0K1QC95"/>
<sequence length="195" mass="21406">MKLEAVRRMIEQNVSSPRATGAGRWFDAMAALIGVRDEISYEGQAAIELEALAATVVTQTERGHDATDPYAFACEAKSDQPFVIDLRPTVRAILSALRRREPQARIAARFHATMAEAVLEACRRVRSETRVQTVALSGGCFQSRLLTETTKRRLESAGFEVLLHRRVPPNDGGIALGQAAVAAYRNRAGERTKEA</sequence>
<dbReference type="PANTHER" id="PTHR42959:SF1">
    <property type="entry name" value="CARBAMOYLTRANSFERASE HYPF"/>
    <property type="match status" value="1"/>
</dbReference>
<dbReference type="STRING" id="1391654.AKJ09_10032"/>
<dbReference type="InterPro" id="IPR055128">
    <property type="entry name" value="HypF_C_2"/>
</dbReference>
<evidence type="ECO:0000313" key="2">
    <source>
        <dbReference type="EMBL" id="AKV03369.1"/>
    </source>
</evidence>
<dbReference type="GO" id="GO:0051604">
    <property type="term" value="P:protein maturation"/>
    <property type="evidence" value="ECO:0007669"/>
    <property type="project" value="TreeGrafter"/>
</dbReference>
<organism evidence="2 3">
    <name type="scientific">Labilithrix luteola</name>
    <dbReference type="NCBI Taxonomy" id="1391654"/>
    <lineage>
        <taxon>Bacteria</taxon>
        <taxon>Pseudomonadati</taxon>
        <taxon>Myxococcota</taxon>
        <taxon>Polyangia</taxon>
        <taxon>Polyangiales</taxon>
        <taxon>Labilitrichaceae</taxon>
        <taxon>Labilithrix</taxon>
    </lineage>
</organism>
<dbReference type="Proteomes" id="UP000064967">
    <property type="component" value="Chromosome"/>
</dbReference>
<dbReference type="KEGG" id="llu:AKJ09_10032"/>
<dbReference type="PATRIC" id="fig|1391654.3.peg.10170"/>
<dbReference type="Pfam" id="PF22521">
    <property type="entry name" value="HypF_C_2"/>
    <property type="match status" value="1"/>
</dbReference>
<dbReference type="EMBL" id="CP012333">
    <property type="protein sequence ID" value="AKV03369.1"/>
    <property type="molecule type" value="Genomic_DNA"/>
</dbReference>
<dbReference type="GO" id="GO:0008270">
    <property type="term" value="F:zinc ion binding"/>
    <property type="evidence" value="ECO:0007669"/>
    <property type="project" value="TreeGrafter"/>
</dbReference>
<evidence type="ECO:0000259" key="1">
    <source>
        <dbReference type="Pfam" id="PF22521"/>
    </source>
</evidence>
<evidence type="ECO:0000313" key="3">
    <source>
        <dbReference type="Proteomes" id="UP000064967"/>
    </source>
</evidence>
<dbReference type="SUPFAM" id="SSF53067">
    <property type="entry name" value="Actin-like ATPase domain"/>
    <property type="match status" value="1"/>
</dbReference>
<dbReference type="PANTHER" id="PTHR42959">
    <property type="entry name" value="CARBAMOYLTRANSFERASE"/>
    <property type="match status" value="1"/>
</dbReference>
<accession>A0A0K1QC95</accession>
<dbReference type="InterPro" id="IPR043129">
    <property type="entry name" value="ATPase_NBD"/>
</dbReference>
<feature type="domain" description="Carbamoyltransferase Kae1-like" evidence="1">
    <location>
        <begin position="4"/>
        <end position="178"/>
    </location>
</feature>
<gene>
    <name evidence="2" type="ORF">AKJ09_10032</name>
</gene>
<dbReference type="Gene3D" id="3.30.420.40">
    <property type="match status" value="1"/>
</dbReference>
<protein>
    <submittedName>
        <fullName evidence="2">[NiFe] hydrogenase metallocenter assembly protein HypF</fullName>
    </submittedName>
</protein>
<dbReference type="InterPro" id="IPR051060">
    <property type="entry name" value="Carbamoyltrans_HypF-like"/>
</dbReference>
<keyword evidence="3" id="KW-1185">Reference proteome</keyword>
<dbReference type="GO" id="GO:0016743">
    <property type="term" value="F:carboxyl- or carbamoyltransferase activity"/>
    <property type="evidence" value="ECO:0007669"/>
    <property type="project" value="TreeGrafter"/>
</dbReference>